<evidence type="ECO:0000256" key="10">
    <source>
        <dbReference type="ARBA" id="ARBA00023002"/>
    </source>
</evidence>
<protein>
    <recommendedName>
        <fullName evidence="15">Fatty acid hydroxylase domain-containing protein</fullName>
    </recommendedName>
</protein>
<dbReference type="Pfam" id="PF04116">
    <property type="entry name" value="FA_hydroxylase"/>
    <property type="match status" value="1"/>
</dbReference>
<dbReference type="InterPro" id="IPR006694">
    <property type="entry name" value="Fatty_acid_hydroxylase"/>
</dbReference>
<keyword evidence="11" id="KW-0443">Lipid metabolism</keyword>
<evidence type="ECO:0000256" key="13">
    <source>
        <dbReference type="ARBA" id="ARBA00023160"/>
    </source>
</evidence>
<keyword evidence="3" id="KW-0444">Lipid biosynthesis</keyword>
<evidence type="ECO:0000256" key="11">
    <source>
        <dbReference type="ARBA" id="ARBA00023098"/>
    </source>
</evidence>
<comment type="subcellular location">
    <subcellularLocation>
        <location evidence="2">Endoplasmic reticulum membrane</location>
        <topology evidence="2">Multi-pass membrane protein</topology>
    </subcellularLocation>
</comment>
<evidence type="ECO:0000256" key="5">
    <source>
        <dbReference type="ARBA" id="ARBA00022723"/>
    </source>
</evidence>
<evidence type="ECO:0000313" key="16">
    <source>
        <dbReference type="EMBL" id="GAA3245948.1"/>
    </source>
</evidence>
<keyword evidence="10" id="KW-0560">Oxidoreductase</keyword>
<organism evidence="16 17">
    <name type="scientific">Streptomyces labedae</name>
    <dbReference type="NCBI Taxonomy" id="285569"/>
    <lineage>
        <taxon>Bacteria</taxon>
        <taxon>Bacillati</taxon>
        <taxon>Actinomycetota</taxon>
        <taxon>Actinomycetes</taxon>
        <taxon>Kitasatosporales</taxon>
        <taxon>Streptomycetaceae</taxon>
        <taxon>Streptomyces</taxon>
    </lineage>
</organism>
<evidence type="ECO:0000256" key="12">
    <source>
        <dbReference type="ARBA" id="ARBA00023136"/>
    </source>
</evidence>
<keyword evidence="12 14" id="KW-0472">Membrane</keyword>
<comment type="caution">
    <text evidence="16">The sequence shown here is derived from an EMBL/GenBank/DDBJ whole genome shotgun (WGS) entry which is preliminary data.</text>
</comment>
<dbReference type="InterPro" id="IPR014430">
    <property type="entry name" value="Scs7"/>
</dbReference>
<dbReference type="RefSeq" id="WP_346150418.1">
    <property type="nucleotide sequence ID" value="NZ_BAAAUW010000001.1"/>
</dbReference>
<keyword evidence="17" id="KW-1185">Reference proteome</keyword>
<accession>A0ABP6QNG5</accession>
<gene>
    <name evidence="16" type="ORF">GCM10010469_01470</name>
</gene>
<evidence type="ECO:0000256" key="6">
    <source>
        <dbReference type="ARBA" id="ARBA00022824"/>
    </source>
</evidence>
<dbReference type="Proteomes" id="UP001500728">
    <property type="component" value="Unassembled WGS sequence"/>
</dbReference>
<proteinExistence type="predicted"/>
<dbReference type="PANTHER" id="PTHR12863">
    <property type="entry name" value="FATTY ACID HYDROXYLASE"/>
    <property type="match status" value="1"/>
</dbReference>
<evidence type="ECO:0000259" key="15">
    <source>
        <dbReference type="Pfam" id="PF04116"/>
    </source>
</evidence>
<comment type="cofactor">
    <cofactor evidence="1">
        <name>Zn(2+)</name>
        <dbReference type="ChEBI" id="CHEBI:29105"/>
    </cofactor>
</comment>
<evidence type="ECO:0000256" key="4">
    <source>
        <dbReference type="ARBA" id="ARBA00022692"/>
    </source>
</evidence>
<keyword evidence="9 14" id="KW-1133">Transmembrane helix</keyword>
<evidence type="ECO:0000256" key="8">
    <source>
        <dbReference type="ARBA" id="ARBA00022833"/>
    </source>
</evidence>
<evidence type="ECO:0000256" key="3">
    <source>
        <dbReference type="ARBA" id="ARBA00022516"/>
    </source>
</evidence>
<name>A0ABP6QNG5_9ACTN</name>
<dbReference type="PANTHER" id="PTHR12863:SF1">
    <property type="entry name" value="FATTY ACID 2-HYDROXYLASE"/>
    <property type="match status" value="1"/>
</dbReference>
<keyword evidence="4 14" id="KW-0812">Transmembrane</keyword>
<evidence type="ECO:0000256" key="14">
    <source>
        <dbReference type="SAM" id="Phobius"/>
    </source>
</evidence>
<evidence type="ECO:0000256" key="1">
    <source>
        <dbReference type="ARBA" id="ARBA00001947"/>
    </source>
</evidence>
<evidence type="ECO:0000256" key="9">
    <source>
        <dbReference type="ARBA" id="ARBA00022989"/>
    </source>
</evidence>
<sequence length="223" mass="24622">MTSETSARSSYKGAIRRGNAPAVVGWRWLDNLIHVHPVTTVAMFTPVIAACVWFSAGQAGGWALAGWAAAGYVAWTLSEYWGHRIVLHYEPEKGCGARLHYILHGIHHDYPQDARRSILSPLLSIPMVGGTVYLASGLGSLPLTFGAGYTIGYLSYDLFHLYLHHAKPKNRLMRHLRSLHMRHHFRDDSKGFGISAPYWDELFGTSIARQPNARTAGSGDLAA</sequence>
<keyword evidence="6" id="KW-0256">Endoplasmic reticulum</keyword>
<evidence type="ECO:0000313" key="17">
    <source>
        <dbReference type="Proteomes" id="UP001500728"/>
    </source>
</evidence>
<evidence type="ECO:0000256" key="7">
    <source>
        <dbReference type="ARBA" id="ARBA00022832"/>
    </source>
</evidence>
<keyword evidence="8" id="KW-0862">Zinc</keyword>
<keyword evidence="7" id="KW-0276">Fatty acid metabolism</keyword>
<keyword evidence="5" id="KW-0479">Metal-binding</keyword>
<keyword evidence="13" id="KW-0275">Fatty acid biosynthesis</keyword>
<dbReference type="EMBL" id="BAAAUW010000001">
    <property type="protein sequence ID" value="GAA3245948.1"/>
    <property type="molecule type" value="Genomic_DNA"/>
</dbReference>
<evidence type="ECO:0000256" key="2">
    <source>
        <dbReference type="ARBA" id="ARBA00004477"/>
    </source>
</evidence>
<reference evidence="17" key="1">
    <citation type="journal article" date="2019" name="Int. J. Syst. Evol. Microbiol.">
        <title>The Global Catalogue of Microorganisms (GCM) 10K type strain sequencing project: providing services to taxonomists for standard genome sequencing and annotation.</title>
        <authorList>
            <consortium name="The Broad Institute Genomics Platform"/>
            <consortium name="The Broad Institute Genome Sequencing Center for Infectious Disease"/>
            <person name="Wu L."/>
            <person name="Ma J."/>
        </authorList>
    </citation>
    <scope>NUCLEOTIDE SEQUENCE [LARGE SCALE GENOMIC DNA]</scope>
    <source>
        <strain evidence="17">JCM 9381</strain>
    </source>
</reference>
<feature type="domain" description="Fatty acid hydroxylase" evidence="15">
    <location>
        <begin position="69"/>
        <end position="205"/>
    </location>
</feature>
<feature type="transmembrane region" description="Helical" evidence="14">
    <location>
        <begin position="141"/>
        <end position="163"/>
    </location>
</feature>